<feature type="compositionally biased region" description="Acidic residues" evidence="1">
    <location>
        <begin position="224"/>
        <end position="238"/>
    </location>
</feature>
<reference evidence="2 3" key="1">
    <citation type="submission" date="2024-10" db="EMBL/GenBank/DDBJ databases">
        <title>Updated reference genomes for cyclostephanoid diatoms.</title>
        <authorList>
            <person name="Roberts W.R."/>
            <person name="Alverson A.J."/>
        </authorList>
    </citation>
    <scope>NUCLEOTIDE SEQUENCE [LARGE SCALE GENOMIC DNA]</scope>
    <source>
        <strain evidence="2 3">AJA232-27</strain>
    </source>
</reference>
<protein>
    <submittedName>
        <fullName evidence="2">Uncharacterized protein</fullName>
    </submittedName>
</protein>
<accession>A0ABD3N4D0</accession>
<sequence length="394" mass="42446">MTSAQYLTLEEFLSSPSSLPTILLPRSHALRLVHLCELAEMTPPPDFLNFLFQPTTTTTTASDASASAFSDAAADGNNNGGAADTDASSGQPSSLFYNGNHNGNYNRHILVTQMALLLYLGEYTHAQHLWSRHATATVGAGAPVSSSSNNTANNSDYIQLEQLWNAAKFMSLWNTGGMHNNFLVPSSNQQQTNNNFGFASTAASTTATHSSDTGIASMQIENKDDDELQSSEQPDDDGVIGTSNAGITPSASTSLPYSTLALRALQSCQTSNMEPLATYATELMGVFRSRINQRLHKYVAKLDVAEFCLRMNFVECDDGTGSSGEESVDDVWIAYGWMKDKGGYLVSDVDGGAVLDDYDVDDVDENGMGRCANDIDGIDKLTNIVMFLEEKLNA</sequence>
<dbReference type="Proteomes" id="UP001530293">
    <property type="component" value="Unassembled WGS sequence"/>
</dbReference>
<keyword evidence="3" id="KW-1185">Reference proteome</keyword>
<feature type="region of interest" description="Disordered" evidence="1">
    <location>
        <begin position="224"/>
        <end position="247"/>
    </location>
</feature>
<evidence type="ECO:0000313" key="2">
    <source>
        <dbReference type="EMBL" id="KAL3769417.1"/>
    </source>
</evidence>
<evidence type="ECO:0000256" key="1">
    <source>
        <dbReference type="SAM" id="MobiDB-lite"/>
    </source>
</evidence>
<organism evidence="2 3">
    <name type="scientific">Discostella pseudostelligera</name>
    <dbReference type="NCBI Taxonomy" id="259834"/>
    <lineage>
        <taxon>Eukaryota</taxon>
        <taxon>Sar</taxon>
        <taxon>Stramenopiles</taxon>
        <taxon>Ochrophyta</taxon>
        <taxon>Bacillariophyta</taxon>
        <taxon>Coscinodiscophyceae</taxon>
        <taxon>Thalassiosirophycidae</taxon>
        <taxon>Stephanodiscales</taxon>
        <taxon>Stephanodiscaceae</taxon>
        <taxon>Discostella</taxon>
    </lineage>
</organism>
<gene>
    <name evidence="2" type="ORF">ACHAWU_008826</name>
</gene>
<dbReference type="EMBL" id="JALLBG020000055">
    <property type="protein sequence ID" value="KAL3769417.1"/>
    <property type="molecule type" value="Genomic_DNA"/>
</dbReference>
<name>A0ABD3N4D0_9STRA</name>
<dbReference type="AlphaFoldDB" id="A0ABD3N4D0"/>
<proteinExistence type="predicted"/>
<comment type="caution">
    <text evidence="2">The sequence shown here is derived from an EMBL/GenBank/DDBJ whole genome shotgun (WGS) entry which is preliminary data.</text>
</comment>
<evidence type="ECO:0000313" key="3">
    <source>
        <dbReference type="Proteomes" id="UP001530293"/>
    </source>
</evidence>